<dbReference type="GO" id="GO:0016829">
    <property type="term" value="F:lyase activity"/>
    <property type="evidence" value="ECO:0007669"/>
    <property type="project" value="UniProtKB-KW"/>
</dbReference>
<name>A0A8T8E850_9EURY</name>
<feature type="compositionally biased region" description="Basic and acidic residues" evidence="1">
    <location>
        <begin position="88"/>
        <end position="98"/>
    </location>
</feature>
<feature type="compositionally biased region" description="Polar residues" evidence="1">
    <location>
        <begin position="47"/>
        <end position="63"/>
    </location>
</feature>
<dbReference type="InterPro" id="IPR034641">
    <property type="entry name" value="RGL11"/>
</dbReference>
<dbReference type="Pfam" id="PF18370">
    <property type="entry name" value="RGI_lyase"/>
    <property type="match status" value="1"/>
</dbReference>
<dbReference type="InterPro" id="IPR028994">
    <property type="entry name" value="Integrin_alpha_N"/>
</dbReference>
<evidence type="ECO:0000256" key="1">
    <source>
        <dbReference type="SAM" id="MobiDB-lite"/>
    </source>
</evidence>
<dbReference type="PANTHER" id="PTHR43118:SF1">
    <property type="entry name" value="RHAMNOGALACTURONAN LYASE (EUROFUNG)"/>
    <property type="match status" value="1"/>
</dbReference>
<evidence type="ECO:0000313" key="4">
    <source>
        <dbReference type="EMBL" id="QRV17803.1"/>
    </source>
</evidence>
<dbReference type="InterPro" id="IPR049366">
    <property type="entry name" value="RGL11_C"/>
</dbReference>
<reference evidence="4 5" key="1">
    <citation type="submission" date="2021-01" db="EMBL/GenBank/DDBJ databases">
        <title>Genome Sequence and Methylation Pattern of Haloterrigena salifodinae BOL5-1, An Extremely Halophilic Archaeon from a Bolivian Salt Mine.</title>
        <authorList>
            <person name="DasSarma P."/>
            <person name="Anton B.P."/>
            <person name="DasSarma S.L."/>
            <person name="von Ehrenheim H.A.L."/>
            <person name="Martinez F.L."/>
            <person name="Guzman D."/>
            <person name="Roberts R.J."/>
            <person name="DasSarma S."/>
        </authorList>
    </citation>
    <scope>NUCLEOTIDE SEQUENCE [LARGE SCALE GENOMIC DNA]</scope>
    <source>
        <strain evidence="4 5">BOL5-1</strain>
        <plasmid evidence="4 5">pHTS220</plasmid>
    </source>
</reference>
<dbReference type="InterPro" id="IPR013783">
    <property type="entry name" value="Ig-like_fold"/>
</dbReference>
<feature type="region of interest" description="Disordered" evidence="1">
    <location>
        <begin position="47"/>
        <end position="102"/>
    </location>
</feature>
<dbReference type="GeneID" id="62878008"/>
<keyword evidence="4" id="KW-0456">Lyase</keyword>
<keyword evidence="5" id="KW-1185">Reference proteome</keyword>
<dbReference type="AlphaFoldDB" id="A0A8T8E850"/>
<proteinExistence type="predicted"/>
<evidence type="ECO:0000313" key="5">
    <source>
        <dbReference type="Proteomes" id="UP000637819"/>
    </source>
</evidence>
<dbReference type="CDD" id="cd10318">
    <property type="entry name" value="RGL11"/>
    <property type="match status" value="1"/>
</dbReference>
<geneLocation type="plasmid" evidence="4 5">
    <name>pHTS220</name>
</geneLocation>
<dbReference type="Proteomes" id="UP000637819">
    <property type="component" value="Plasmid pHTS220"/>
</dbReference>
<dbReference type="KEGG" id="hsal:JMJ58_22750"/>
<sequence length="625" mass="68790">MEALDRGLVAVPVENGVLVRWRLLGTEPADLGFHVFRDGERVNNKPITESTNFLDPEGTTDSTYAVRPVGNGRAGGRKHNGRKHARGKRGENGSDRKPGMSKSVEVWDEQYKEIPLNKPDPVEGEDGETVTYHANDASVGDLTGDGTLDIVLKWTPSDAKNNAFEGQTSDVLLDGYTIEGDHLWRINLGQNIRAGAAYTSFAVYDFDGDGTAEVAMRTSDGTTDGTGAVIGDPDADYTNDAGRILEGPEYLTVFDGETGEALATEDFEPARGDACDWGDCYGHRVDHFLPTPAYLDGERPSIVMGRGYYEKTMVAAWDFCDGELDVRWIFDSDDGNQEYEGQGNHQLSIADVDGDGKDEIVYGAMVVDHDGTGLYSTGWGHGDALHVGDFDPSREGLEVFQPHEYGTYSATFRDAGTGELLWGKGDGENDIGRGMIADIDPNYEGAKAWAGIPLSDGGLNTWTASGERIRETPIGSANSAIWWTGDLHRELLDHDFLGYDEGGYGHGWIKKWNPETEELERLKTFDGTRSNNGSKGNPCFSGDILGDWREEVIWRTDDSEALRLYATPYETDHRLYTLLHDPQYRTALAWQNVIYNQPPWPSYFIGHGMDDPPKPDIELVSADGE</sequence>
<feature type="compositionally biased region" description="Basic residues" evidence="1">
    <location>
        <begin position="75"/>
        <end position="87"/>
    </location>
</feature>
<dbReference type="PANTHER" id="PTHR43118">
    <property type="entry name" value="RHAMNOGALACTURONAN LYASE (EUROFUNG)"/>
    <property type="match status" value="1"/>
</dbReference>
<dbReference type="Pfam" id="PF21348">
    <property type="entry name" value="RGL11_C"/>
    <property type="match status" value="1"/>
</dbReference>
<keyword evidence="4" id="KW-0614">Plasmid</keyword>
<evidence type="ECO:0000259" key="2">
    <source>
        <dbReference type="Pfam" id="PF18370"/>
    </source>
</evidence>
<dbReference type="SUPFAM" id="SSF69318">
    <property type="entry name" value="Integrin alpha N-terminal domain"/>
    <property type="match status" value="1"/>
</dbReference>
<protein>
    <submittedName>
        <fullName evidence="4">Rhamnogalacturonan lyase</fullName>
    </submittedName>
</protein>
<organism evidence="4 5">
    <name type="scientific">Haloterrigena salifodinae</name>
    <dbReference type="NCBI Taxonomy" id="2675099"/>
    <lineage>
        <taxon>Archaea</taxon>
        <taxon>Methanobacteriati</taxon>
        <taxon>Methanobacteriota</taxon>
        <taxon>Stenosarchaea group</taxon>
        <taxon>Halobacteria</taxon>
        <taxon>Halobacteriales</taxon>
        <taxon>Natrialbaceae</taxon>
        <taxon>Haloterrigena</taxon>
    </lineage>
</organism>
<dbReference type="InterPro" id="IPR041624">
    <property type="entry name" value="RGI_lyase"/>
</dbReference>
<dbReference type="EMBL" id="CP069191">
    <property type="protein sequence ID" value="QRV17803.1"/>
    <property type="molecule type" value="Genomic_DNA"/>
</dbReference>
<dbReference type="RefSeq" id="WP_204749749.1">
    <property type="nucleotide sequence ID" value="NZ_CP069191.1"/>
</dbReference>
<feature type="domain" description="Rhamnogalacturonan lyase family 11 C-terminal" evidence="3">
    <location>
        <begin position="111"/>
        <end position="615"/>
    </location>
</feature>
<evidence type="ECO:0000259" key="3">
    <source>
        <dbReference type="Pfam" id="PF21348"/>
    </source>
</evidence>
<feature type="domain" description="Rhamnogalacturonan I lyase beta-sheet" evidence="2">
    <location>
        <begin position="1"/>
        <end position="75"/>
    </location>
</feature>
<dbReference type="Gene3D" id="2.60.40.10">
    <property type="entry name" value="Immunoglobulins"/>
    <property type="match status" value="1"/>
</dbReference>
<gene>
    <name evidence="4" type="ORF">JMJ58_22750</name>
</gene>
<accession>A0A8T8E850</accession>
<dbReference type="OrthoDB" id="8638at2157"/>